<protein>
    <submittedName>
        <fullName evidence="1">6254_t:CDS:1</fullName>
    </submittedName>
</protein>
<sequence>MFPNNINESDNDINDGINGWIFELLTCKSNIAPHICQYLLQIESEDV</sequence>
<name>A0ACA9R0C9_9GLOM</name>
<organism evidence="1 2">
    <name type="scientific">Racocetra persica</name>
    <dbReference type="NCBI Taxonomy" id="160502"/>
    <lineage>
        <taxon>Eukaryota</taxon>
        <taxon>Fungi</taxon>
        <taxon>Fungi incertae sedis</taxon>
        <taxon>Mucoromycota</taxon>
        <taxon>Glomeromycotina</taxon>
        <taxon>Glomeromycetes</taxon>
        <taxon>Diversisporales</taxon>
        <taxon>Gigasporaceae</taxon>
        <taxon>Racocetra</taxon>
    </lineage>
</organism>
<gene>
    <name evidence="1" type="ORF">RPERSI_LOCUS16440</name>
</gene>
<proteinExistence type="predicted"/>
<accession>A0ACA9R0C9</accession>
<dbReference type="EMBL" id="CAJVQC010040653">
    <property type="protein sequence ID" value="CAG8771301.1"/>
    <property type="molecule type" value="Genomic_DNA"/>
</dbReference>
<reference evidence="1" key="1">
    <citation type="submission" date="2021-06" db="EMBL/GenBank/DDBJ databases">
        <authorList>
            <person name="Kallberg Y."/>
            <person name="Tangrot J."/>
            <person name="Rosling A."/>
        </authorList>
    </citation>
    <scope>NUCLEOTIDE SEQUENCE</scope>
    <source>
        <strain evidence="1">MA461A</strain>
    </source>
</reference>
<evidence type="ECO:0000313" key="2">
    <source>
        <dbReference type="Proteomes" id="UP000789920"/>
    </source>
</evidence>
<feature type="non-terminal residue" evidence="1">
    <location>
        <position position="47"/>
    </location>
</feature>
<comment type="caution">
    <text evidence="1">The sequence shown here is derived from an EMBL/GenBank/DDBJ whole genome shotgun (WGS) entry which is preliminary data.</text>
</comment>
<dbReference type="Proteomes" id="UP000789920">
    <property type="component" value="Unassembled WGS sequence"/>
</dbReference>
<keyword evidence="2" id="KW-1185">Reference proteome</keyword>
<evidence type="ECO:0000313" key="1">
    <source>
        <dbReference type="EMBL" id="CAG8771301.1"/>
    </source>
</evidence>